<protein>
    <recommendedName>
        <fullName evidence="1">DNA (cytosine-5-)-methyltransferase</fullName>
        <ecNumber evidence="1">2.1.1.37</ecNumber>
    </recommendedName>
</protein>
<dbReference type="PROSITE" id="PS00094">
    <property type="entry name" value="C5_MTASE_1"/>
    <property type="match status" value="1"/>
</dbReference>
<dbReference type="SUPFAM" id="SSF53335">
    <property type="entry name" value="S-adenosyl-L-methionine-dependent methyltransferases"/>
    <property type="match status" value="1"/>
</dbReference>
<dbReference type="InterPro" id="IPR001525">
    <property type="entry name" value="C5_MeTfrase"/>
</dbReference>
<dbReference type="Gene3D" id="3.40.50.150">
    <property type="entry name" value="Vaccinia Virus protein VP39"/>
    <property type="match status" value="1"/>
</dbReference>
<dbReference type="GO" id="GO:0003886">
    <property type="term" value="F:DNA (cytosine-5-)-methyltransferase activity"/>
    <property type="evidence" value="ECO:0007669"/>
    <property type="project" value="UniProtKB-EC"/>
</dbReference>
<feature type="non-terminal residue" evidence="5">
    <location>
        <position position="229"/>
    </location>
</feature>
<dbReference type="EC" id="2.1.1.37" evidence="1"/>
<organism evidence="5">
    <name type="scientific">marine sediment metagenome</name>
    <dbReference type="NCBI Taxonomy" id="412755"/>
    <lineage>
        <taxon>unclassified sequences</taxon>
        <taxon>metagenomes</taxon>
        <taxon>ecological metagenomes</taxon>
    </lineage>
</organism>
<dbReference type="InterPro" id="IPR050390">
    <property type="entry name" value="C5-Methyltransferase"/>
</dbReference>
<sequence length="229" mass="25624">DGISCGQLALRRAGIEVENYYASEIDKKAIEVTKRNFPNTIHLGDVTKIKAEDLPEIDLIIGGSPCQGISLAGLVKGLNDERSSLFYRFVELVEECKPKYWFLENVVGGSQTTLVMSQALGSYPTLVDSKLVSPQIRKRLYWSNFELATPNPKKTHILDILEDKMIEEVEHSRLYPAAIRGRKIDGKNQQVLEVRGIDVNKTNCITSVYKDSVVTNLKPGRYLNGLSQP</sequence>
<evidence type="ECO:0000256" key="1">
    <source>
        <dbReference type="ARBA" id="ARBA00011975"/>
    </source>
</evidence>
<dbReference type="PROSITE" id="PS51679">
    <property type="entry name" value="SAM_MT_C5"/>
    <property type="match status" value="1"/>
</dbReference>
<accession>X0TYE3</accession>
<dbReference type="GO" id="GO:0032259">
    <property type="term" value="P:methylation"/>
    <property type="evidence" value="ECO:0007669"/>
    <property type="project" value="UniProtKB-KW"/>
</dbReference>
<keyword evidence="3" id="KW-0808">Transferase</keyword>
<dbReference type="InterPro" id="IPR018117">
    <property type="entry name" value="C5_DNA_meth_AS"/>
</dbReference>
<name>X0TYE3_9ZZZZ</name>
<dbReference type="NCBIfam" id="TIGR00675">
    <property type="entry name" value="dcm"/>
    <property type="match status" value="1"/>
</dbReference>
<keyword evidence="2" id="KW-0489">Methyltransferase</keyword>
<proteinExistence type="predicted"/>
<comment type="caution">
    <text evidence="5">The sequence shown here is derived from an EMBL/GenBank/DDBJ whole genome shotgun (WGS) entry which is preliminary data.</text>
</comment>
<evidence type="ECO:0000256" key="4">
    <source>
        <dbReference type="ARBA" id="ARBA00022691"/>
    </source>
</evidence>
<dbReference type="PANTHER" id="PTHR23068:SF25">
    <property type="entry name" value="DNA (CYTOSINE-5)-METHYLTRANSFERASE DRM2"/>
    <property type="match status" value="1"/>
</dbReference>
<feature type="non-terminal residue" evidence="5">
    <location>
        <position position="1"/>
    </location>
</feature>
<dbReference type="GO" id="GO:0005634">
    <property type="term" value="C:nucleus"/>
    <property type="evidence" value="ECO:0007669"/>
    <property type="project" value="TreeGrafter"/>
</dbReference>
<dbReference type="AlphaFoldDB" id="X0TYE3"/>
<reference evidence="5" key="1">
    <citation type="journal article" date="2014" name="Front. Microbiol.">
        <title>High frequency of phylogenetically diverse reductive dehalogenase-homologous genes in deep subseafloor sedimentary metagenomes.</title>
        <authorList>
            <person name="Kawai M."/>
            <person name="Futagami T."/>
            <person name="Toyoda A."/>
            <person name="Takaki Y."/>
            <person name="Nishi S."/>
            <person name="Hori S."/>
            <person name="Arai W."/>
            <person name="Tsubouchi T."/>
            <person name="Morono Y."/>
            <person name="Uchiyama I."/>
            <person name="Ito T."/>
            <person name="Fujiyama A."/>
            <person name="Inagaki F."/>
            <person name="Takami H."/>
        </authorList>
    </citation>
    <scope>NUCLEOTIDE SEQUENCE</scope>
    <source>
        <strain evidence="5">Expedition CK06-06</strain>
    </source>
</reference>
<dbReference type="PANTHER" id="PTHR23068">
    <property type="entry name" value="DNA CYTOSINE-5- -METHYLTRANSFERASE 3-RELATED"/>
    <property type="match status" value="1"/>
</dbReference>
<dbReference type="InterPro" id="IPR029063">
    <property type="entry name" value="SAM-dependent_MTases_sf"/>
</dbReference>
<dbReference type="EMBL" id="BARS01012241">
    <property type="protein sequence ID" value="GAF98309.1"/>
    <property type="molecule type" value="Genomic_DNA"/>
</dbReference>
<keyword evidence="4" id="KW-0949">S-adenosyl-L-methionine</keyword>
<evidence type="ECO:0000256" key="3">
    <source>
        <dbReference type="ARBA" id="ARBA00022679"/>
    </source>
</evidence>
<evidence type="ECO:0000313" key="5">
    <source>
        <dbReference type="EMBL" id="GAF98309.1"/>
    </source>
</evidence>
<dbReference type="Pfam" id="PF00145">
    <property type="entry name" value="DNA_methylase"/>
    <property type="match status" value="1"/>
</dbReference>
<gene>
    <name evidence="5" type="ORF">S01H1_21902</name>
</gene>
<evidence type="ECO:0000256" key="2">
    <source>
        <dbReference type="ARBA" id="ARBA00022603"/>
    </source>
</evidence>